<organism evidence="1 2">
    <name type="scientific">Eumeta variegata</name>
    <name type="common">Bagworm moth</name>
    <name type="synonym">Eumeta japonica</name>
    <dbReference type="NCBI Taxonomy" id="151549"/>
    <lineage>
        <taxon>Eukaryota</taxon>
        <taxon>Metazoa</taxon>
        <taxon>Ecdysozoa</taxon>
        <taxon>Arthropoda</taxon>
        <taxon>Hexapoda</taxon>
        <taxon>Insecta</taxon>
        <taxon>Pterygota</taxon>
        <taxon>Neoptera</taxon>
        <taxon>Endopterygota</taxon>
        <taxon>Lepidoptera</taxon>
        <taxon>Glossata</taxon>
        <taxon>Ditrysia</taxon>
        <taxon>Tineoidea</taxon>
        <taxon>Psychidae</taxon>
        <taxon>Oiketicinae</taxon>
        <taxon>Eumeta</taxon>
    </lineage>
</organism>
<evidence type="ECO:0000313" key="1">
    <source>
        <dbReference type="EMBL" id="GBP08985.1"/>
    </source>
</evidence>
<comment type="caution">
    <text evidence="1">The sequence shown here is derived from an EMBL/GenBank/DDBJ whole genome shotgun (WGS) entry which is preliminary data.</text>
</comment>
<proteinExistence type="predicted"/>
<keyword evidence="2" id="KW-1185">Reference proteome</keyword>
<dbReference type="EMBL" id="BGZK01004435">
    <property type="protein sequence ID" value="GBP08985.1"/>
    <property type="molecule type" value="Genomic_DNA"/>
</dbReference>
<reference evidence="1 2" key="1">
    <citation type="journal article" date="2019" name="Commun. Biol.">
        <title>The bagworm genome reveals a unique fibroin gene that provides high tensile strength.</title>
        <authorList>
            <person name="Kono N."/>
            <person name="Nakamura H."/>
            <person name="Ohtoshi R."/>
            <person name="Tomita M."/>
            <person name="Numata K."/>
            <person name="Arakawa K."/>
        </authorList>
    </citation>
    <scope>NUCLEOTIDE SEQUENCE [LARGE SCALE GENOMIC DNA]</scope>
</reference>
<dbReference type="Proteomes" id="UP000299102">
    <property type="component" value="Unassembled WGS sequence"/>
</dbReference>
<name>A0A4C1T483_EUMVA</name>
<protein>
    <submittedName>
        <fullName evidence="1">Uncharacterized protein</fullName>
    </submittedName>
</protein>
<accession>A0A4C1T483</accession>
<evidence type="ECO:0000313" key="2">
    <source>
        <dbReference type="Proteomes" id="UP000299102"/>
    </source>
</evidence>
<gene>
    <name evidence="1" type="ORF">EVAR_103929_1</name>
</gene>
<sequence length="70" mass="7736">MFHKLDFKSFKYRLEQSLFDSAPPTPRAWWRVRSPPGKCSAPKVTTAVTDVSFATAPRAAAQAARAPSNN</sequence>
<dbReference type="AlphaFoldDB" id="A0A4C1T483"/>